<reference evidence="7" key="1">
    <citation type="submission" date="2021-01" db="EMBL/GenBank/DDBJ databases">
        <authorList>
            <person name="Eckstrom K.M.E."/>
        </authorList>
    </citation>
    <scope>NUCLEOTIDE SEQUENCE</scope>
    <source>
        <strain evidence="7">UVCC 0001</strain>
    </source>
</reference>
<comment type="subcellular location">
    <subcellularLocation>
        <location evidence="1">Secreted</location>
    </subcellularLocation>
</comment>
<dbReference type="EMBL" id="JASFZW010000004">
    <property type="protein sequence ID" value="KAK2078709.1"/>
    <property type="molecule type" value="Genomic_DNA"/>
</dbReference>
<dbReference type="GO" id="GO:0016671">
    <property type="term" value="F:oxidoreductase activity, acting on a sulfur group of donors, disulfide as acceptor"/>
    <property type="evidence" value="ECO:0007669"/>
    <property type="project" value="InterPro"/>
</dbReference>
<keyword evidence="8" id="KW-1185">Reference proteome</keyword>
<sequence length="234" mass="25559">MRSPWSYLILLATGLAIGSAGSEAVELTLYGESLCPFCKNWILEEAVPLFQQGFDEYIHLRYVAWGNAHAREGEAPACQHGPLECRGNDYINCVQAHYPKARTWFPYVACLARQRDARGFQKALEGCTKGTELDAALLTACANSSEGPELAAAARRETDGLRPPHSGVPWPTINGVAQGEGSLRSYLCAAIPADSTRPEVCFGPGPERESVWQAWRGRVAASLRAIRGRRWIAA</sequence>
<proteinExistence type="inferred from homology"/>
<feature type="signal peptide" evidence="6">
    <location>
        <begin position="1"/>
        <end position="24"/>
    </location>
</feature>
<feature type="chain" id="PRO_5042227883" description="Gamma-interferon-inducible lysosomal thiol reductase" evidence="6">
    <location>
        <begin position="25"/>
        <end position="234"/>
    </location>
</feature>
<evidence type="ECO:0000313" key="8">
    <source>
        <dbReference type="Proteomes" id="UP001255856"/>
    </source>
</evidence>
<evidence type="ECO:0008006" key="9">
    <source>
        <dbReference type="Google" id="ProtNLM"/>
    </source>
</evidence>
<evidence type="ECO:0000256" key="2">
    <source>
        <dbReference type="ARBA" id="ARBA00005679"/>
    </source>
</evidence>
<comment type="similarity">
    <text evidence="2">Belongs to the GILT family.</text>
</comment>
<evidence type="ECO:0000256" key="3">
    <source>
        <dbReference type="ARBA" id="ARBA00022525"/>
    </source>
</evidence>
<dbReference type="Proteomes" id="UP001255856">
    <property type="component" value="Unassembled WGS sequence"/>
</dbReference>
<keyword evidence="5" id="KW-0325">Glycoprotein</keyword>
<gene>
    <name evidence="7" type="ORF">QBZ16_003549</name>
</gene>
<evidence type="ECO:0000256" key="6">
    <source>
        <dbReference type="SAM" id="SignalP"/>
    </source>
</evidence>
<dbReference type="InterPro" id="IPR004911">
    <property type="entry name" value="Interferon-induced_GILT"/>
</dbReference>
<dbReference type="PANTHER" id="PTHR13234:SF8">
    <property type="entry name" value="GAMMA-INTERFERON-INDUCIBLE LYSOSOMAL THIOL REDUCTASE"/>
    <property type="match status" value="1"/>
</dbReference>
<evidence type="ECO:0000256" key="4">
    <source>
        <dbReference type="ARBA" id="ARBA00022729"/>
    </source>
</evidence>
<evidence type="ECO:0000256" key="5">
    <source>
        <dbReference type="ARBA" id="ARBA00023180"/>
    </source>
</evidence>
<comment type="caution">
    <text evidence="7">The sequence shown here is derived from an EMBL/GenBank/DDBJ whole genome shotgun (WGS) entry which is preliminary data.</text>
</comment>
<accession>A0AAD9IHS6</accession>
<organism evidence="7 8">
    <name type="scientific">Prototheca wickerhamii</name>
    <dbReference type="NCBI Taxonomy" id="3111"/>
    <lineage>
        <taxon>Eukaryota</taxon>
        <taxon>Viridiplantae</taxon>
        <taxon>Chlorophyta</taxon>
        <taxon>core chlorophytes</taxon>
        <taxon>Trebouxiophyceae</taxon>
        <taxon>Chlorellales</taxon>
        <taxon>Chlorellaceae</taxon>
        <taxon>Prototheca</taxon>
    </lineage>
</organism>
<keyword evidence="4 6" id="KW-0732">Signal</keyword>
<dbReference type="Gene3D" id="3.40.30.10">
    <property type="entry name" value="Glutaredoxin"/>
    <property type="match status" value="1"/>
</dbReference>
<protein>
    <recommendedName>
        <fullName evidence="9">Gamma-interferon-inducible lysosomal thiol reductase</fullName>
    </recommendedName>
</protein>
<name>A0AAD9IHS6_PROWI</name>
<keyword evidence="3" id="KW-0964">Secreted</keyword>
<dbReference type="GO" id="GO:0005576">
    <property type="term" value="C:extracellular region"/>
    <property type="evidence" value="ECO:0007669"/>
    <property type="project" value="UniProtKB-SubCell"/>
</dbReference>
<dbReference type="AlphaFoldDB" id="A0AAD9IHS6"/>
<dbReference type="PANTHER" id="PTHR13234">
    <property type="entry name" value="GAMMA-INTERFERON INDUCIBLE LYSOSOMAL THIOL REDUCTASE GILT"/>
    <property type="match status" value="1"/>
</dbReference>
<evidence type="ECO:0000313" key="7">
    <source>
        <dbReference type="EMBL" id="KAK2078709.1"/>
    </source>
</evidence>
<dbReference type="Pfam" id="PF03227">
    <property type="entry name" value="GILT"/>
    <property type="match status" value="1"/>
</dbReference>
<evidence type="ECO:0000256" key="1">
    <source>
        <dbReference type="ARBA" id="ARBA00004613"/>
    </source>
</evidence>